<dbReference type="Proteomes" id="UP001431532">
    <property type="component" value="Unassembled WGS sequence"/>
</dbReference>
<evidence type="ECO:0000313" key="2">
    <source>
        <dbReference type="Proteomes" id="UP001431532"/>
    </source>
</evidence>
<reference evidence="1" key="1">
    <citation type="submission" date="2023-05" db="EMBL/GenBank/DDBJ databases">
        <title>Mariniplasma microaerophilum sp. nov., a novel anaerobic mollicute isolated from terrestrial mud volcano, Taman Peninsula, Russia.</title>
        <authorList>
            <person name="Khomyakova M.A."/>
            <person name="Merkel A.Y."/>
            <person name="Slobodkin A.I."/>
        </authorList>
    </citation>
    <scope>NUCLEOTIDE SEQUENCE</scope>
    <source>
        <strain evidence="1">M4Ah</strain>
    </source>
</reference>
<dbReference type="PANTHER" id="PTHR35810">
    <property type="entry name" value="CYTOPLASMIC PROTEIN-RELATED"/>
    <property type="match status" value="1"/>
</dbReference>
<keyword evidence="2" id="KW-1185">Reference proteome</keyword>
<organism evidence="1 2">
    <name type="scientific">Peloplasma aerotolerans</name>
    <dbReference type="NCBI Taxonomy" id="3044389"/>
    <lineage>
        <taxon>Bacteria</taxon>
        <taxon>Bacillati</taxon>
        <taxon>Mycoplasmatota</taxon>
        <taxon>Mollicutes</taxon>
        <taxon>Acholeplasmatales</taxon>
        <taxon>Acholeplasmataceae</taxon>
        <taxon>Peloplasma</taxon>
    </lineage>
</organism>
<feature type="non-terminal residue" evidence="1">
    <location>
        <position position="81"/>
    </location>
</feature>
<protein>
    <submittedName>
        <fullName evidence="1">Uncharacterized protein</fullName>
    </submittedName>
</protein>
<dbReference type="AlphaFoldDB" id="A0AAW6UCJ0"/>
<evidence type="ECO:0000313" key="1">
    <source>
        <dbReference type="EMBL" id="MDI6453679.1"/>
    </source>
</evidence>
<sequence>MNRISKERSVIAFRDGNLEIDVKVDSEKDTVWLTQKQMSALFDVSVDNISLHINNIYKENELEMNSTTEESSEVRLEGKRK</sequence>
<comment type="caution">
    <text evidence="1">The sequence shown here is derived from an EMBL/GenBank/DDBJ whole genome shotgun (WGS) entry which is preliminary data.</text>
</comment>
<proteinExistence type="predicted"/>
<dbReference type="PANTHER" id="PTHR35810:SF1">
    <property type="entry name" value="CYTOPLASMIC PROTEIN"/>
    <property type="match status" value="1"/>
</dbReference>
<gene>
    <name evidence="1" type="ORF">QJ521_08890</name>
</gene>
<dbReference type="EMBL" id="JASCXW010000045">
    <property type="protein sequence ID" value="MDI6453679.1"/>
    <property type="molecule type" value="Genomic_DNA"/>
</dbReference>
<accession>A0AAW6UCJ0</accession>
<name>A0AAW6UCJ0_9MOLU</name>